<name>A0ABZ0VVS8_9HYPH</name>
<accession>A0ABZ0VVS8</accession>
<evidence type="ECO:0008006" key="4">
    <source>
        <dbReference type="Google" id="ProtNLM"/>
    </source>
</evidence>
<dbReference type="Proteomes" id="UP001322481">
    <property type="component" value="Chromosome"/>
</dbReference>
<evidence type="ECO:0000256" key="1">
    <source>
        <dbReference type="SAM" id="SignalP"/>
    </source>
</evidence>
<dbReference type="RefSeq" id="WP_322416023.1">
    <property type="nucleotide sequence ID" value="NZ_CP139858.1"/>
</dbReference>
<feature type="chain" id="PRO_5045308840" description="Secreted protein" evidence="1">
    <location>
        <begin position="28"/>
        <end position="194"/>
    </location>
</feature>
<dbReference type="EMBL" id="CP139858">
    <property type="protein sequence ID" value="WQC01119.1"/>
    <property type="molecule type" value="Genomic_DNA"/>
</dbReference>
<proteinExistence type="predicted"/>
<reference evidence="2 3" key="1">
    <citation type="submission" date="2023-11" db="EMBL/GenBank/DDBJ databases">
        <authorList>
            <person name="Panchal A.K."/>
            <person name="Meaney J.S."/>
            <person name="Karas B.J."/>
            <person name="diCenzo G.C."/>
        </authorList>
    </citation>
    <scope>NUCLEOTIDE SEQUENCE [LARGE SCALE GENOMIC DNA]</scope>
    <source>
        <strain evidence="2 3">NZP2235</strain>
    </source>
</reference>
<organism evidence="2 3">
    <name type="scientific">Mesorhizobium huakuii</name>
    <dbReference type="NCBI Taxonomy" id="28104"/>
    <lineage>
        <taxon>Bacteria</taxon>
        <taxon>Pseudomonadati</taxon>
        <taxon>Pseudomonadota</taxon>
        <taxon>Alphaproteobacteria</taxon>
        <taxon>Hyphomicrobiales</taxon>
        <taxon>Phyllobacteriaceae</taxon>
        <taxon>Mesorhizobium</taxon>
    </lineage>
</organism>
<evidence type="ECO:0000313" key="3">
    <source>
        <dbReference type="Proteomes" id="UP001322481"/>
    </source>
</evidence>
<sequence length="194" mass="21585">MLRLKHPAGLLSTLFLMAGGAPCDLWAADMLQPTGPTLVRPLAHEPKNITLGQFNHDGTTIFWTNTSKTRTVYFMSHSEMDAQPNGCPVCATWEIELRAWHVGDTPHFKFQPTMTVNGGCSASGDPTPSFDIGTGFLNLDPDTYYAWQARIAVNYEWLNLSGDGAHCEIRNTIFRSDWQQIGIPTYGYISFKTP</sequence>
<evidence type="ECO:0000313" key="2">
    <source>
        <dbReference type="EMBL" id="WQC01119.1"/>
    </source>
</evidence>
<keyword evidence="1" id="KW-0732">Signal</keyword>
<keyword evidence="3" id="KW-1185">Reference proteome</keyword>
<gene>
    <name evidence="2" type="ORF">U0R22_005333</name>
</gene>
<feature type="signal peptide" evidence="1">
    <location>
        <begin position="1"/>
        <end position="27"/>
    </location>
</feature>
<protein>
    <recommendedName>
        <fullName evidence="4">Secreted protein</fullName>
    </recommendedName>
</protein>